<dbReference type="EMBL" id="FLUV01001179">
    <property type="protein sequence ID" value="SBW22527.1"/>
    <property type="molecule type" value="Genomic_DNA"/>
</dbReference>
<dbReference type="AlphaFoldDB" id="A0A1C3NYA8"/>
<reference evidence="2" key="1">
    <citation type="submission" date="2016-02" db="EMBL/GenBank/DDBJ databases">
        <authorList>
            <person name="Wibberg D."/>
        </authorList>
    </citation>
    <scope>NUCLEOTIDE SEQUENCE [LARGE SCALE GENOMIC DNA]</scope>
</reference>
<accession>A0A1C3NYA8</accession>
<protein>
    <submittedName>
        <fullName evidence="1">Uncharacterized protein</fullName>
    </submittedName>
</protein>
<evidence type="ECO:0000313" key="1">
    <source>
        <dbReference type="EMBL" id="SBW22527.1"/>
    </source>
</evidence>
<proteinExistence type="predicted"/>
<dbReference type="Proteomes" id="UP000199013">
    <property type="component" value="Unassembled WGS sequence"/>
</dbReference>
<name>A0A1C3NYA8_9ACTN</name>
<organism evidence="1 2">
    <name type="scientific">Candidatus Protofrankia californiensis</name>
    <dbReference type="NCBI Taxonomy" id="1839754"/>
    <lineage>
        <taxon>Bacteria</taxon>
        <taxon>Bacillati</taxon>
        <taxon>Actinomycetota</taxon>
        <taxon>Actinomycetes</taxon>
        <taxon>Frankiales</taxon>
        <taxon>Frankiaceae</taxon>
        <taxon>Protofrankia</taxon>
    </lineage>
</organism>
<sequence>MSCSISGVRHSPTTVSTMPACSLPGAKKLISRSRMKAADCSGGRWLQSTRSTSKTSLDQPLGGLSVEVNLGVTAARRELEAIVWPALVKALRDDLGVGFEDHGEVGPISFGVQSPEEHWVDAVEALHHQT</sequence>
<keyword evidence="2" id="KW-1185">Reference proteome</keyword>
<gene>
    <name evidence="1" type="ORF">FDG2_2771</name>
</gene>
<evidence type="ECO:0000313" key="2">
    <source>
        <dbReference type="Proteomes" id="UP000199013"/>
    </source>
</evidence>